<feature type="region of interest" description="Disordered" evidence="1">
    <location>
        <begin position="132"/>
        <end position="212"/>
    </location>
</feature>
<protein>
    <submittedName>
        <fullName evidence="2">Uncharacterized protein</fullName>
    </submittedName>
</protein>
<comment type="caution">
    <text evidence="2">The sequence shown here is derived from an EMBL/GenBank/DDBJ whole genome shotgun (WGS) entry which is preliminary data.</text>
</comment>
<feature type="compositionally biased region" description="Acidic residues" evidence="1">
    <location>
        <begin position="343"/>
        <end position="360"/>
    </location>
</feature>
<feature type="compositionally biased region" description="Basic and acidic residues" evidence="1">
    <location>
        <begin position="132"/>
        <end position="142"/>
    </location>
</feature>
<name>A0A7J5XK50_DISMA</name>
<evidence type="ECO:0000313" key="3">
    <source>
        <dbReference type="Proteomes" id="UP000518266"/>
    </source>
</evidence>
<reference evidence="2 3" key="1">
    <citation type="submission" date="2020-03" db="EMBL/GenBank/DDBJ databases">
        <title>Dissostichus mawsoni Genome sequencing and assembly.</title>
        <authorList>
            <person name="Park H."/>
        </authorList>
    </citation>
    <scope>NUCLEOTIDE SEQUENCE [LARGE SCALE GENOMIC DNA]</scope>
    <source>
        <strain evidence="2">DM0001</strain>
        <tissue evidence="2">Muscle</tissue>
    </source>
</reference>
<accession>A0A7J5XK50</accession>
<gene>
    <name evidence="2" type="ORF">F7725_004929</name>
</gene>
<keyword evidence="3" id="KW-1185">Reference proteome</keyword>
<dbReference type="EMBL" id="JAAKFY010000023">
    <property type="protein sequence ID" value="KAF3837465.1"/>
    <property type="molecule type" value="Genomic_DNA"/>
</dbReference>
<proteinExistence type="predicted"/>
<dbReference type="AlphaFoldDB" id="A0A7J5XK50"/>
<evidence type="ECO:0000313" key="2">
    <source>
        <dbReference type="EMBL" id="KAF3837465.1"/>
    </source>
</evidence>
<organism evidence="2 3">
    <name type="scientific">Dissostichus mawsoni</name>
    <name type="common">Antarctic cod</name>
    <dbReference type="NCBI Taxonomy" id="36200"/>
    <lineage>
        <taxon>Eukaryota</taxon>
        <taxon>Metazoa</taxon>
        <taxon>Chordata</taxon>
        <taxon>Craniata</taxon>
        <taxon>Vertebrata</taxon>
        <taxon>Euteleostomi</taxon>
        <taxon>Actinopterygii</taxon>
        <taxon>Neopterygii</taxon>
        <taxon>Teleostei</taxon>
        <taxon>Neoteleostei</taxon>
        <taxon>Acanthomorphata</taxon>
        <taxon>Eupercaria</taxon>
        <taxon>Perciformes</taxon>
        <taxon>Notothenioidei</taxon>
        <taxon>Nototheniidae</taxon>
        <taxon>Dissostichus</taxon>
    </lineage>
</organism>
<feature type="compositionally biased region" description="Basic and acidic residues" evidence="1">
    <location>
        <begin position="196"/>
        <end position="212"/>
    </location>
</feature>
<evidence type="ECO:0000256" key="1">
    <source>
        <dbReference type="SAM" id="MobiDB-lite"/>
    </source>
</evidence>
<dbReference type="Proteomes" id="UP000518266">
    <property type="component" value="Unassembled WGS sequence"/>
</dbReference>
<sequence length="370" mass="41354">MTWVALSVKKEMKCESGVTSAVSAESRKINLLSFHSGDLSDVQGQIVPQCGSLSDVQIVPQCGGLSDAPQKQVTDEDMPKSSMTTMWKVKTSKGFMAAGRCFLQRRNPKPRMKVERGSRRRTLVTVKTAKMEEPGGELKQEEGVWEEFWEEESRADGGASESENQHSQYDHHEVKRPHFSSINPLPNPRLWANQNPDDRKAAEKNHKQKEGRTQIRYTVNLVLWQVAQTYGAKTKQPNAHDGDVSDPNCSVSSQLQEDDWMHDGQVTLHTGEHVEILLSAEVEEEKDHPQHHHYLKTCVGGTAAEERTKNIHQLGGDHVVREGVRVADYGVGLLAPFLHTEVNDSDAEREDEEGEGEEVGAADTLTVFDR</sequence>
<feature type="region of interest" description="Disordered" evidence="1">
    <location>
        <begin position="342"/>
        <end position="370"/>
    </location>
</feature>